<dbReference type="PROSITE" id="PS00039">
    <property type="entry name" value="DEAD_ATP_HELICASE"/>
    <property type="match status" value="1"/>
</dbReference>
<dbReference type="PROSITE" id="PS51192">
    <property type="entry name" value="HELICASE_ATP_BIND_1"/>
    <property type="match status" value="1"/>
</dbReference>
<evidence type="ECO:0000313" key="11">
    <source>
        <dbReference type="Proteomes" id="UP000199701"/>
    </source>
</evidence>
<proteinExistence type="inferred from homology"/>
<name>A0A1I0RRL4_9FIRM</name>
<dbReference type="GO" id="GO:0009409">
    <property type="term" value="P:response to cold"/>
    <property type="evidence" value="ECO:0007669"/>
    <property type="project" value="TreeGrafter"/>
</dbReference>
<evidence type="ECO:0000256" key="5">
    <source>
        <dbReference type="PROSITE-ProRule" id="PRU00552"/>
    </source>
</evidence>
<dbReference type="STRING" id="99656.SAMN05421659_12164"/>
<evidence type="ECO:0000259" key="9">
    <source>
        <dbReference type="PROSITE" id="PS51195"/>
    </source>
</evidence>
<dbReference type="InterPro" id="IPR050547">
    <property type="entry name" value="DEAD_box_RNA_helicases"/>
</dbReference>
<evidence type="ECO:0000256" key="2">
    <source>
        <dbReference type="ARBA" id="ARBA00022801"/>
    </source>
</evidence>
<dbReference type="RefSeq" id="WP_092457510.1">
    <property type="nucleotide sequence ID" value="NZ_FOJI01000021.1"/>
</dbReference>
<reference evidence="10 11" key="1">
    <citation type="submission" date="2016-10" db="EMBL/GenBank/DDBJ databases">
        <authorList>
            <person name="de Groot N.N."/>
        </authorList>
    </citation>
    <scope>NUCLEOTIDE SEQUENCE [LARGE SCALE GENOMIC DNA]</scope>
    <source>
        <strain evidence="10 11">DSM 9179</strain>
    </source>
</reference>
<dbReference type="GO" id="GO:0005840">
    <property type="term" value="C:ribosome"/>
    <property type="evidence" value="ECO:0007669"/>
    <property type="project" value="TreeGrafter"/>
</dbReference>
<evidence type="ECO:0000256" key="4">
    <source>
        <dbReference type="ARBA" id="ARBA00022840"/>
    </source>
</evidence>
<feature type="domain" description="DEAD-box RNA helicase Q" evidence="9">
    <location>
        <begin position="1"/>
        <end position="29"/>
    </location>
</feature>
<feature type="domain" description="Helicase ATP-binding" evidence="7">
    <location>
        <begin position="32"/>
        <end position="204"/>
    </location>
</feature>
<dbReference type="SUPFAM" id="SSF52540">
    <property type="entry name" value="P-loop containing nucleoside triphosphate hydrolases"/>
    <property type="match status" value="1"/>
</dbReference>
<dbReference type="SMART" id="SM00490">
    <property type="entry name" value="HELICc"/>
    <property type="match status" value="1"/>
</dbReference>
<comment type="similarity">
    <text evidence="6">Belongs to the DEAD box helicase family.</text>
</comment>
<dbReference type="AlphaFoldDB" id="A0A1I0RRL4"/>
<dbReference type="PANTHER" id="PTHR47963">
    <property type="entry name" value="DEAD-BOX ATP-DEPENDENT RNA HELICASE 47, MITOCHONDRIAL"/>
    <property type="match status" value="1"/>
</dbReference>
<feature type="short sequence motif" description="Q motif" evidence="5">
    <location>
        <begin position="1"/>
        <end position="29"/>
    </location>
</feature>
<dbReference type="InterPro" id="IPR027417">
    <property type="entry name" value="P-loop_NTPase"/>
</dbReference>
<keyword evidence="4 6" id="KW-0067">ATP-binding</keyword>
<dbReference type="InterPro" id="IPR014001">
    <property type="entry name" value="Helicase_ATP-bd"/>
</dbReference>
<keyword evidence="1 6" id="KW-0547">Nucleotide-binding</keyword>
<evidence type="ECO:0000256" key="3">
    <source>
        <dbReference type="ARBA" id="ARBA00022806"/>
    </source>
</evidence>
<accession>A0A1I0RRL4</accession>
<keyword evidence="11" id="KW-1185">Reference proteome</keyword>
<dbReference type="GO" id="GO:0005524">
    <property type="term" value="F:ATP binding"/>
    <property type="evidence" value="ECO:0007669"/>
    <property type="project" value="UniProtKB-KW"/>
</dbReference>
<dbReference type="InterPro" id="IPR011545">
    <property type="entry name" value="DEAD/DEAH_box_helicase_dom"/>
</dbReference>
<dbReference type="PANTHER" id="PTHR47963:SF7">
    <property type="entry name" value="ATP-DEPENDENT RNA HELICASE YFML-RELATED"/>
    <property type="match status" value="1"/>
</dbReference>
<sequence>MNFEELGISKELIEALSKQKISSPTSIQSETYNHIMSGKDVIGSSETGSGKTLAYLLPMYAKIKSDEKGVQVLIVVPTQELAMQIHKQVQLLSTNSNMSILSSVAIGDGNINRQIDALKAKPQIVIGTCGRILQLIKIKKLSVHTVQTLIIDEADKMLDKTNIESLKEIRKSLMKFTQVVLFSASMDNKSIKTSELINKDPIIIRSNEKAEIPVSIKHLFVIADRKERIETLRRIAQSLKPEKAIVFINTTYDLEESTQKLKYHHYNAENIHGENNKIDRKNVINAFKSGKLQYLIATDIAARGLQIDGISTVINVNLPEDSKEYLHRAGRCGRNGQQGICISIITENELPKIKSFQKEFNINIVEKRLYEGKLVSK</sequence>
<dbReference type="Pfam" id="PF00271">
    <property type="entry name" value="Helicase_C"/>
    <property type="match status" value="1"/>
</dbReference>
<evidence type="ECO:0000259" key="8">
    <source>
        <dbReference type="PROSITE" id="PS51194"/>
    </source>
</evidence>
<protein>
    <submittedName>
        <fullName evidence="10">Superfamily II DNA and RNA helicase</fullName>
    </submittedName>
</protein>
<organism evidence="10 11">
    <name type="scientific">[Clostridium] fimetarium</name>
    <dbReference type="NCBI Taxonomy" id="99656"/>
    <lineage>
        <taxon>Bacteria</taxon>
        <taxon>Bacillati</taxon>
        <taxon>Bacillota</taxon>
        <taxon>Clostridia</taxon>
        <taxon>Lachnospirales</taxon>
        <taxon>Lachnospiraceae</taxon>
    </lineage>
</organism>
<dbReference type="GO" id="GO:0033592">
    <property type="term" value="F:RNA strand annealing activity"/>
    <property type="evidence" value="ECO:0007669"/>
    <property type="project" value="TreeGrafter"/>
</dbReference>
<keyword evidence="2 6" id="KW-0378">Hydrolase</keyword>
<dbReference type="Pfam" id="PF00270">
    <property type="entry name" value="DEAD"/>
    <property type="match status" value="1"/>
</dbReference>
<dbReference type="CDD" id="cd00268">
    <property type="entry name" value="DEADc"/>
    <property type="match status" value="1"/>
</dbReference>
<dbReference type="GO" id="GO:0016787">
    <property type="term" value="F:hydrolase activity"/>
    <property type="evidence" value="ECO:0007669"/>
    <property type="project" value="UniProtKB-KW"/>
</dbReference>
<dbReference type="GO" id="GO:0003724">
    <property type="term" value="F:RNA helicase activity"/>
    <property type="evidence" value="ECO:0007669"/>
    <property type="project" value="InterPro"/>
</dbReference>
<dbReference type="PROSITE" id="PS51194">
    <property type="entry name" value="HELICASE_CTER"/>
    <property type="match status" value="1"/>
</dbReference>
<dbReference type="SMART" id="SM00487">
    <property type="entry name" value="DEXDc"/>
    <property type="match status" value="1"/>
</dbReference>
<evidence type="ECO:0000256" key="6">
    <source>
        <dbReference type="RuleBase" id="RU000492"/>
    </source>
</evidence>
<keyword evidence="3 6" id="KW-0347">Helicase</keyword>
<dbReference type="EMBL" id="FOJI01000021">
    <property type="protein sequence ID" value="SEW43850.1"/>
    <property type="molecule type" value="Genomic_DNA"/>
</dbReference>
<dbReference type="PROSITE" id="PS51195">
    <property type="entry name" value="Q_MOTIF"/>
    <property type="match status" value="1"/>
</dbReference>
<dbReference type="Gene3D" id="3.40.50.300">
    <property type="entry name" value="P-loop containing nucleotide triphosphate hydrolases"/>
    <property type="match status" value="2"/>
</dbReference>
<dbReference type="InterPro" id="IPR014014">
    <property type="entry name" value="RNA_helicase_DEAD_Q_motif"/>
</dbReference>
<feature type="domain" description="Helicase C-terminal" evidence="8">
    <location>
        <begin position="231"/>
        <end position="375"/>
    </location>
</feature>
<dbReference type="OrthoDB" id="9805696at2"/>
<evidence type="ECO:0000259" key="7">
    <source>
        <dbReference type="PROSITE" id="PS51192"/>
    </source>
</evidence>
<dbReference type="CDD" id="cd18787">
    <property type="entry name" value="SF2_C_DEAD"/>
    <property type="match status" value="1"/>
</dbReference>
<evidence type="ECO:0000256" key="1">
    <source>
        <dbReference type="ARBA" id="ARBA00022741"/>
    </source>
</evidence>
<dbReference type="InterPro" id="IPR000629">
    <property type="entry name" value="RNA-helicase_DEAD-box_CS"/>
</dbReference>
<gene>
    <name evidence="10" type="ORF">SAMN05421659_12164</name>
</gene>
<evidence type="ECO:0000313" key="10">
    <source>
        <dbReference type="EMBL" id="SEW43850.1"/>
    </source>
</evidence>
<dbReference type="InterPro" id="IPR044742">
    <property type="entry name" value="DEAD/DEAH_RhlB"/>
</dbReference>
<dbReference type="Proteomes" id="UP000199701">
    <property type="component" value="Unassembled WGS sequence"/>
</dbReference>
<dbReference type="InterPro" id="IPR001650">
    <property type="entry name" value="Helicase_C-like"/>
</dbReference>
<dbReference type="GO" id="GO:0005829">
    <property type="term" value="C:cytosol"/>
    <property type="evidence" value="ECO:0007669"/>
    <property type="project" value="TreeGrafter"/>
</dbReference>